<dbReference type="Pfam" id="PF03358">
    <property type="entry name" value="FMN_red"/>
    <property type="match status" value="1"/>
</dbReference>
<gene>
    <name evidence="2" type="ORF">GPJ59_21200</name>
</gene>
<protein>
    <submittedName>
        <fullName evidence="2">NADPH-dependent FMN reductase</fullName>
    </submittedName>
</protein>
<proteinExistence type="predicted"/>
<dbReference type="RefSeq" id="WP_219668811.1">
    <property type="nucleotide sequence ID" value="NZ_WTFF01000156.1"/>
</dbReference>
<evidence type="ECO:0000313" key="2">
    <source>
        <dbReference type="EMBL" id="MBW5484327.1"/>
    </source>
</evidence>
<dbReference type="Gene3D" id="3.40.50.360">
    <property type="match status" value="1"/>
</dbReference>
<evidence type="ECO:0000313" key="3">
    <source>
        <dbReference type="Proteomes" id="UP000812013"/>
    </source>
</evidence>
<accession>A0ABS6Z984</accession>
<dbReference type="InterPro" id="IPR050712">
    <property type="entry name" value="NAD(P)H-dep_reductase"/>
</dbReference>
<reference evidence="2 3" key="1">
    <citation type="submission" date="2019-12" db="EMBL/GenBank/DDBJ databases">
        <title>Genome sequence of Streptomyces bambusae.</title>
        <authorList>
            <person name="Bansal K."/>
            <person name="Choksket S."/>
            <person name="Korpole S."/>
            <person name="Patil P.B."/>
        </authorList>
    </citation>
    <scope>NUCLEOTIDE SEQUENCE [LARGE SCALE GENOMIC DNA]</scope>
    <source>
        <strain evidence="2 3">SK60</strain>
    </source>
</reference>
<name>A0ABS6Z984_9ACTN</name>
<dbReference type="InterPro" id="IPR005025">
    <property type="entry name" value="FMN_Rdtase-like_dom"/>
</dbReference>
<dbReference type="EMBL" id="WTFF01000156">
    <property type="protein sequence ID" value="MBW5484327.1"/>
    <property type="molecule type" value="Genomic_DNA"/>
</dbReference>
<dbReference type="Proteomes" id="UP000812013">
    <property type="component" value="Unassembled WGS sequence"/>
</dbReference>
<organism evidence="2 3">
    <name type="scientific">Streptomyces bambusae</name>
    <dbReference type="NCBI Taxonomy" id="1550616"/>
    <lineage>
        <taxon>Bacteria</taxon>
        <taxon>Bacillati</taxon>
        <taxon>Actinomycetota</taxon>
        <taxon>Actinomycetes</taxon>
        <taxon>Kitasatosporales</taxon>
        <taxon>Streptomycetaceae</taxon>
        <taxon>Streptomyces</taxon>
    </lineage>
</organism>
<dbReference type="InterPro" id="IPR029039">
    <property type="entry name" value="Flavoprotein-like_sf"/>
</dbReference>
<keyword evidence="3" id="KW-1185">Reference proteome</keyword>
<dbReference type="PANTHER" id="PTHR30543">
    <property type="entry name" value="CHROMATE REDUCTASE"/>
    <property type="match status" value="1"/>
</dbReference>
<feature type="domain" description="NADPH-dependent FMN reductase-like" evidence="1">
    <location>
        <begin position="3"/>
        <end position="141"/>
    </location>
</feature>
<evidence type="ECO:0000259" key="1">
    <source>
        <dbReference type="Pfam" id="PF03358"/>
    </source>
</evidence>
<dbReference type="PANTHER" id="PTHR30543:SF21">
    <property type="entry name" value="NAD(P)H-DEPENDENT FMN REDUCTASE LOT6"/>
    <property type="match status" value="1"/>
</dbReference>
<comment type="caution">
    <text evidence="2">The sequence shown here is derived from an EMBL/GenBank/DDBJ whole genome shotgun (WGS) entry which is preliminary data.</text>
</comment>
<sequence>MPRLLVLSTSTRPAAAGRPLAAWVAETARTHDGFSVAPADLAEIDLPLLNEPQPAATGVYEHQHTRDWSALVAGADAVLFVLPMYNGSFTAPVKNAVDYLYKEWQGKPVGLLSYSAGPTGGAPAAEALAGVLNRVGTRTAERRPAVPGIAGLVADGGFTAPEGLADEVTALLDELAKLVAQEPVVTD</sequence>
<dbReference type="SUPFAM" id="SSF52218">
    <property type="entry name" value="Flavoproteins"/>
    <property type="match status" value="1"/>
</dbReference>